<accession>A0A2U0HXN3</accession>
<dbReference type="Pfam" id="PF07661">
    <property type="entry name" value="MORN_2"/>
    <property type="match status" value="3"/>
</dbReference>
<dbReference type="InterPro" id="IPR011652">
    <property type="entry name" value="MORN_2"/>
</dbReference>
<keyword evidence="2" id="KW-1185">Reference proteome</keyword>
<dbReference type="AlphaFoldDB" id="A0A2U0HXN3"/>
<dbReference type="Proteomes" id="UP000245962">
    <property type="component" value="Unassembled WGS sequence"/>
</dbReference>
<name>A0A2U0HXN3_9FLAO</name>
<sequence>MKHVFVFFFGILVSLQISIAQENVNQLDENGKRHGVWKKYYPGTQQLRYEGQFDHGKEIGTFNFYCKACNGQPMAVKNFSSEGTKAYVRYFTIKGKLVSEGEMEGKNRIGEWVYYHAGSNAVMTREYYKNGKLDGTKTTYYPNGTKTEETHYENGLKHGESKFYSPQGVLLKQLNYEADKLSGKAVHYDDNGTLTIKGHYKKGKKYGLWQYFKNGELELEETYPKPKNPEKQ</sequence>
<evidence type="ECO:0000313" key="1">
    <source>
        <dbReference type="EMBL" id="PVW13500.1"/>
    </source>
</evidence>
<evidence type="ECO:0000313" key="2">
    <source>
        <dbReference type="Proteomes" id="UP000245962"/>
    </source>
</evidence>
<comment type="caution">
    <text evidence="1">The sequence shown here is derived from an EMBL/GenBank/DDBJ whole genome shotgun (WGS) entry which is preliminary data.</text>
</comment>
<dbReference type="Gene3D" id="2.20.110.10">
    <property type="entry name" value="Histone H3 K4-specific methyltransferase SET7/9 N-terminal domain"/>
    <property type="match status" value="3"/>
</dbReference>
<dbReference type="PANTHER" id="PTHR33706">
    <property type="entry name" value="MORN VARIANT REPEAT PROTEIN"/>
    <property type="match status" value="1"/>
</dbReference>
<dbReference type="SUPFAM" id="SSF82185">
    <property type="entry name" value="Histone H3 K4-specific methyltransferase SET7/9 N-terminal domain"/>
    <property type="match status" value="2"/>
</dbReference>
<proteinExistence type="predicted"/>
<dbReference type="PANTHER" id="PTHR33706:SF1">
    <property type="entry name" value="TPR REPEAT PROTEIN"/>
    <property type="match status" value="1"/>
</dbReference>
<organism evidence="1 2">
    <name type="scientific">Marixanthomonas spongiae</name>
    <dbReference type="NCBI Taxonomy" id="2174845"/>
    <lineage>
        <taxon>Bacteria</taxon>
        <taxon>Pseudomonadati</taxon>
        <taxon>Bacteroidota</taxon>
        <taxon>Flavobacteriia</taxon>
        <taxon>Flavobacteriales</taxon>
        <taxon>Flavobacteriaceae</taxon>
        <taxon>Marixanthomonas</taxon>
    </lineage>
</organism>
<dbReference type="OrthoDB" id="9785122at2"/>
<dbReference type="EMBL" id="QEHR01000008">
    <property type="protein sequence ID" value="PVW13500.1"/>
    <property type="molecule type" value="Genomic_DNA"/>
</dbReference>
<protein>
    <recommendedName>
        <fullName evidence="3">Toxin-antitoxin system YwqK family antitoxin</fullName>
    </recommendedName>
</protein>
<reference evidence="1 2" key="1">
    <citation type="submission" date="2018-04" db="EMBL/GenBank/DDBJ databases">
        <title>Marixanthomonas spongiae HN-E44 sp. nov., isolated from a marine sponge.</title>
        <authorList>
            <person name="Luo L."/>
            <person name="Zhuang L."/>
        </authorList>
    </citation>
    <scope>NUCLEOTIDE SEQUENCE [LARGE SCALE GENOMIC DNA]</scope>
    <source>
        <strain evidence="1 2">HN-E44</strain>
    </source>
</reference>
<dbReference type="RefSeq" id="WP_116695131.1">
    <property type="nucleotide sequence ID" value="NZ_QEHR01000008.1"/>
</dbReference>
<evidence type="ECO:0008006" key="3">
    <source>
        <dbReference type="Google" id="ProtNLM"/>
    </source>
</evidence>
<gene>
    <name evidence="1" type="ORF">DDV96_12635</name>
</gene>